<dbReference type="InterPro" id="IPR004839">
    <property type="entry name" value="Aminotransferase_I/II_large"/>
</dbReference>
<comment type="similarity">
    <text evidence="2 6">Belongs to the class-I pyridoxal-phosphate-dependent aminotransferase family.</text>
</comment>
<evidence type="ECO:0000259" key="7">
    <source>
        <dbReference type="Pfam" id="PF00155"/>
    </source>
</evidence>
<dbReference type="PANTHER" id="PTHR46383:SF2">
    <property type="entry name" value="AMINOTRANSFERASE"/>
    <property type="match status" value="1"/>
</dbReference>
<reference evidence="9" key="1">
    <citation type="submission" date="2016-10" db="EMBL/GenBank/DDBJ databases">
        <authorList>
            <person name="Varghese N."/>
            <person name="Submissions S."/>
        </authorList>
    </citation>
    <scope>NUCLEOTIDE SEQUENCE [LARGE SCALE GENOMIC DNA]</scope>
    <source>
        <strain evidence="9">DSM 22951</strain>
    </source>
</reference>
<dbReference type="InterPro" id="IPR015424">
    <property type="entry name" value="PyrdxlP-dep_Trfase"/>
</dbReference>
<proteinExistence type="inferred from homology"/>
<organism evidence="8 9">
    <name type="scientific">Branchiibius hedensis</name>
    <dbReference type="NCBI Taxonomy" id="672460"/>
    <lineage>
        <taxon>Bacteria</taxon>
        <taxon>Bacillati</taxon>
        <taxon>Actinomycetota</taxon>
        <taxon>Actinomycetes</taxon>
        <taxon>Micrococcales</taxon>
        <taxon>Dermacoccaceae</taxon>
        <taxon>Branchiibius</taxon>
    </lineage>
</organism>
<dbReference type="Pfam" id="PF00155">
    <property type="entry name" value="Aminotran_1_2"/>
    <property type="match status" value="1"/>
</dbReference>
<accession>A0A2Y8ZSA8</accession>
<dbReference type="PROSITE" id="PS00105">
    <property type="entry name" value="AA_TRANSFER_CLASS_1"/>
    <property type="match status" value="1"/>
</dbReference>
<dbReference type="GO" id="GO:0006520">
    <property type="term" value="P:amino acid metabolic process"/>
    <property type="evidence" value="ECO:0007669"/>
    <property type="project" value="InterPro"/>
</dbReference>
<dbReference type="InterPro" id="IPR015421">
    <property type="entry name" value="PyrdxlP-dep_Trfase_major"/>
</dbReference>
<gene>
    <name evidence="8" type="ORF">SAMN04489750_1491</name>
</gene>
<comment type="cofactor">
    <cofactor evidence="1 6">
        <name>pyridoxal 5'-phosphate</name>
        <dbReference type="ChEBI" id="CHEBI:597326"/>
    </cofactor>
</comment>
<dbReference type="PANTHER" id="PTHR46383">
    <property type="entry name" value="ASPARTATE AMINOTRANSFERASE"/>
    <property type="match status" value="1"/>
</dbReference>
<evidence type="ECO:0000313" key="8">
    <source>
        <dbReference type="EMBL" id="SSA34188.1"/>
    </source>
</evidence>
<evidence type="ECO:0000256" key="3">
    <source>
        <dbReference type="ARBA" id="ARBA00022576"/>
    </source>
</evidence>
<dbReference type="SUPFAM" id="SSF53383">
    <property type="entry name" value="PLP-dependent transferases"/>
    <property type="match status" value="1"/>
</dbReference>
<dbReference type="InterPro" id="IPR050596">
    <property type="entry name" value="AspAT/PAT-like"/>
</dbReference>
<evidence type="ECO:0000256" key="1">
    <source>
        <dbReference type="ARBA" id="ARBA00001933"/>
    </source>
</evidence>
<dbReference type="InterPro" id="IPR004838">
    <property type="entry name" value="NHTrfase_class1_PyrdxlP-BS"/>
</dbReference>
<dbReference type="GO" id="GO:0030170">
    <property type="term" value="F:pyridoxal phosphate binding"/>
    <property type="evidence" value="ECO:0007669"/>
    <property type="project" value="InterPro"/>
</dbReference>
<evidence type="ECO:0000256" key="4">
    <source>
        <dbReference type="ARBA" id="ARBA00022679"/>
    </source>
</evidence>
<dbReference type="Gene3D" id="3.40.640.10">
    <property type="entry name" value="Type I PLP-dependent aspartate aminotransferase-like (Major domain)"/>
    <property type="match status" value="1"/>
</dbReference>
<dbReference type="GO" id="GO:0008483">
    <property type="term" value="F:transaminase activity"/>
    <property type="evidence" value="ECO:0007669"/>
    <property type="project" value="UniProtKB-KW"/>
</dbReference>
<dbReference type="CDD" id="cd00609">
    <property type="entry name" value="AAT_like"/>
    <property type="match status" value="1"/>
</dbReference>
<keyword evidence="5" id="KW-0663">Pyridoxal phosphate</keyword>
<dbReference type="EMBL" id="UESZ01000001">
    <property type="protein sequence ID" value="SSA34188.1"/>
    <property type="molecule type" value="Genomic_DNA"/>
</dbReference>
<dbReference type="Proteomes" id="UP000250028">
    <property type="component" value="Unassembled WGS sequence"/>
</dbReference>
<keyword evidence="4 6" id="KW-0808">Transferase</keyword>
<name>A0A2Y8ZSA8_9MICO</name>
<keyword evidence="3 6" id="KW-0032">Aminotransferase</keyword>
<sequence length="383" mass="41052">MIPVSVRSDVPPFQVMEMFKAATKRQATHGDLLLLCVGQPSTPAPRVVRDAVAAAVETQSLGYTDPGGNLDLLTAIAGHYRDEYGVEVDPDEVLISNGSSGGFSTVLLTAFEAGDAIAMTRPGYPANRSSALALGLRVLEVPVDASTRFQPTIEALEALPQRPRGLVLASPGNPTGTIIEPERLAELAAWCSANDVVLLSDEIYHGISFGAPCVTARQFSDDAIVMGSFSKYHSMTGWRVGWSVLPANVRSRAEVLQANLSICAPAVSQVAALAALSPQARGELDGHVARYARNRDLLLRRLPELGITRFAPPDGAFYAYVDVSHLTDDSRAWCFEILDRTGVAMAPGIDFDLIEGHRFARLSFCGSTADLDEAIDRLCAVTR</sequence>
<keyword evidence="9" id="KW-1185">Reference proteome</keyword>
<evidence type="ECO:0000313" key="9">
    <source>
        <dbReference type="Proteomes" id="UP000250028"/>
    </source>
</evidence>
<evidence type="ECO:0000256" key="5">
    <source>
        <dbReference type="ARBA" id="ARBA00022898"/>
    </source>
</evidence>
<protein>
    <recommendedName>
        <fullName evidence="6">Aminotransferase</fullName>
        <ecNumber evidence="6">2.6.1.-</ecNumber>
    </recommendedName>
</protein>
<evidence type="ECO:0000256" key="2">
    <source>
        <dbReference type="ARBA" id="ARBA00007441"/>
    </source>
</evidence>
<dbReference type="OrthoDB" id="9763453at2"/>
<feature type="domain" description="Aminotransferase class I/classII large" evidence="7">
    <location>
        <begin position="31"/>
        <end position="378"/>
    </location>
</feature>
<dbReference type="EC" id="2.6.1.-" evidence="6"/>
<evidence type="ECO:0000256" key="6">
    <source>
        <dbReference type="RuleBase" id="RU000481"/>
    </source>
</evidence>
<dbReference type="AlphaFoldDB" id="A0A2Y8ZSA8"/>